<dbReference type="PANTHER" id="PTHR42709">
    <property type="entry name" value="ALKALINE PHOSPHATASE LIKE PROTEIN"/>
    <property type="match status" value="1"/>
</dbReference>
<name>A0A372IP29_9BACT</name>
<dbReference type="EMBL" id="QVQT01000003">
    <property type="protein sequence ID" value="RFU16720.1"/>
    <property type="molecule type" value="Genomic_DNA"/>
</dbReference>
<feature type="transmembrane region" description="Helical" evidence="6">
    <location>
        <begin position="47"/>
        <end position="70"/>
    </location>
</feature>
<evidence type="ECO:0000256" key="4">
    <source>
        <dbReference type="ARBA" id="ARBA00022989"/>
    </source>
</evidence>
<dbReference type="PANTHER" id="PTHR42709:SF6">
    <property type="entry name" value="UNDECAPRENYL PHOSPHATE TRANSPORTER A"/>
    <property type="match status" value="1"/>
</dbReference>
<dbReference type="GO" id="GO:0005737">
    <property type="term" value="C:cytoplasm"/>
    <property type="evidence" value="ECO:0007669"/>
    <property type="project" value="InterPro"/>
</dbReference>
<feature type="transmembrane region" description="Helical" evidence="6">
    <location>
        <begin position="135"/>
        <end position="154"/>
    </location>
</feature>
<dbReference type="PROSITE" id="PS50206">
    <property type="entry name" value="RHODANESE_3"/>
    <property type="match status" value="1"/>
</dbReference>
<dbReference type="InterPro" id="IPR023695">
    <property type="entry name" value="Thiosulf_sulfurTrfase"/>
</dbReference>
<comment type="subcellular location">
    <subcellularLocation>
        <location evidence="1">Cell membrane</location>
        <topology evidence="1">Multi-pass membrane protein</topology>
    </subcellularLocation>
</comment>
<keyword evidence="4 6" id="KW-1133">Transmembrane helix</keyword>
<evidence type="ECO:0000313" key="9">
    <source>
        <dbReference type="Proteomes" id="UP000264702"/>
    </source>
</evidence>
<keyword evidence="2" id="KW-1003">Cell membrane</keyword>
<reference evidence="8 9" key="1">
    <citation type="submission" date="2018-08" db="EMBL/GenBank/DDBJ databases">
        <title>Acidipila sp. 4G-K13, an acidobacterium isolated from forest soil.</title>
        <authorList>
            <person name="Gao Z.-H."/>
            <person name="Qiu L.-H."/>
        </authorList>
    </citation>
    <scope>NUCLEOTIDE SEQUENCE [LARGE SCALE GENOMIC DNA]</scope>
    <source>
        <strain evidence="8 9">4G-K13</strain>
    </source>
</reference>
<keyword evidence="5 6" id="KW-0472">Membrane</keyword>
<comment type="caution">
    <text evidence="8">The sequence shown here is derived from an EMBL/GenBank/DDBJ whole genome shotgun (WGS) entry which is preliminary data.</text>
</comment>
<evidence type="ECO:0000256" key="6">
    <source>
        <dbReference type="SAM" id="Phobius"/>
    </source>
</evidence>
<dbReference type="InterPro" id="IPR051311">
    <property type="entry name" value="DedA_domain"/>
</dbReference>
<dbReference type="InterPro" id="IPR032816">
    <property type="entry name" value="VTT_dom"/>
</dbReference>
<dbReference type="Proteomes" id="UP000264702">
    <property type="component" value="Unassembled WGS sequence"/>
</dbReference>
<dbReference type="Gene3D" id="3.40.250.10">
    <property type="entry name" value="Rhodanese-like domain"/>
    <property type="match status" value="1"/>
</dbReference>
<accession>A0A372IP29</accession>
<evidence type="ECO:0000256" key="2">
    <source>
        <dbReference type="ARBA" id="ARBA00022475"/>
    </source>
</evidence>
<dbReference type="OrthoDB" id="9782291at2"/>
<keyword evidence="9" id="KW-1185">Reference proteome</keyword>
<proteinExistence type="predicted"/>
<dbReference type="SUPFAM" id="SSF52821">
    <property type="entry name" value="Rhodanese/Cell cycle control phosphatase"/>
    <property type="match status" value="1"/>
</dbReference>
<dbReference type="SMART" id="SM00450">
    <property type="entry name" value="RHOD"/>
    <property type="match status" value="1"/>
</dbReference>
<dbReference type="RefSeq" id="WP_117298889.1">
    <property type="nucleotide sequence ID" value="NZ_QVQT02000003.1"/>
</dbReference>
<evidence type="ECO:0000256" key="5">
    <source>
        <dbReference type="ARBA" id="ARBA00023136"/>
    </source>
</evidence>
<dbReference type="Pfam" id="PF09335">
    <property type="entry name" value="VTT_dom"/>
    <property type="match status" value="1"/>
</dbReference>
<gene>
    <name evidence="8" type="ORF">D0Y96_08145</name>
</gene>
<dbReference type="GO" id="GO:0005886">
    <property type="term" value="C:plasma membrane"/>
    <property type="evidence" value="ECO:0007669"/>
    <property type="project" value="UniProtKB-SubCell"/>
</dbReference>
<dbReference type="CDD" id="cd01444">
    <property type="entry name" value="GlpE_ST"/>
    <property type="match status" value="1"/>
</dbReference>
<feature type="transmembrane region" description="Helical" evidence="6">
    <location>
        <begin position="174"/>
        <end position="192"/>
    </location>
</feature>
<evidence type="ECO:0000256" key="1">
    <source>
        <dbReference type="ARBA" id="ARBA00004651"/>
    </source>
</evidence>
<feature type="domain" description="Rhodanese" evidence="7">
    <location>
        <begin position="217"/>
        <end position="309"/>
    </location>
</feature>
<dbReference type="InterPro" id="IPR036873">
    <property type="entry name" value="Rhodanese-like_dom_sf"/>
</dbReference>
<organism evidence="8 9">
    <name type="scientific">Paracidobacterium acidisoli</name>
    <dbReference type="NCBI Taxonomy" id="2303751"/>
    <lineage>
        <taxon>Bacteria</taxon>
        <taxon>Pseudomonadati</taxon>
        <taxon>Acidobacteriota</taxon>
        <taxon>Terriglobia</taxon>
        <taxon>Terriglobales</taxon>
        <taxon>Acidobacteriaceae</taxon>
        <taxon>Paracidobacterium</taxon>
    </lineage>
</organism>
<dbReference type="Pfam" id="PF00581">
    <property type="entry name" value="Rhodanese"/>
    <property type="match status" value="1"/>
</dbReference>
<protein>
    <recommendedName>
        <fullName evidence="7">Rhodanese domain-containing protein</fullName>
    </recommendedName>
</protein>
<evidence type="ECO:0000259" key="7">
    <source>
        <dbReference type="PROSITE" id="PS50206"/>
    </source>
</evidence>
<dbReference type="InterPro" id="IPR001763">
    <property type="entry name" value="Rhodanese-like_dom"/>
</dbReference>
<evidence type="ECO:0000313" key="8">
    <source>
        <dbReference type="EMBL" id="RFU16720.1"/>
    </source>
</evidence>
<evidence type="ECO:0000256" key="3">
    <source>
        <dbReference type="ARBA" id="ARBA00022692"/>
    </source>
</evidence>
<dbReference type="GO" id="GO:0004792">
    <property type="term" value="F:thiosulfate-cyanide sulfurtransferase activity"/>
    <property type="evidence" value="ECO:0007669"/>
    <property type="project" value="InterPro"/>
</dbReference>
<keyword evidence="3 6" id="KW-0812">Transmembrane</keyword>
<feature type="transmembrane region" description="Helical" evidence="6">
    <location>
        <begin position="7"/>
        <end position="27"/>
    </location>
</feature>
<dbReference type="AlphaFoldDB" id="A0A372IP29"/>
<sequence>MPVALDFFIQYGYLILFLWVLTEQIGIPVPSMPIMITAGTLTATHKLSLPLVLLSVMAGSLISDSIWYFLGKRFGGTVVKVLCRLSMESSTCVRKTEGYFTKNGEKALLLAKFIPGLGTVAAPIAGQINMRYSTFAFYDAGGVLLWALAATLGGRFFGDVLKRHPNALSSSAQYAGILFIVLFVGFLVWRVLRQRAFLKEIRMARLEPQDLKGMLDHGREVFIVDLRHPLDYLPDPRTLPGAMQLTPDKLVEHSGEIPRDRDVVLFCTCPSEATAAKMALALRKMGIYRVRPLRGGFDEWKRLGYPLVDIPTEPLDAETSSGNAVSA</sequence>